<comment type="caution">
    <text evidence="1">The sequence shown here is derived from an EMBL/GenBank/DDBJ whole genome shotgun (WGS) entry which is preliminary data.</text>
</comment>
<sequence>MKFHGCLALRVDTRSLGTIRIDNLLPLKTQAQGRDLNPEPEFLRTAGPMDQEPTCLRFSEIEPLQAEGPAKSQSHNTSTGSIMMVPKEEFLEFLNGGREGGPVNFMSLKSSQSTAKKKPRLWAQPHDHSQKSRKSSDQFGRSDQ</sequence>
<proteinExistence type="predicted"/>
<name>A0ACC2SP72_9FUNG</name>
<reference evidence="1" key="1">
    <citation type="submission" date="2022-04" db="EMBL/GenBank/DDBJ databases">
        <title>Genome of the entomopathogenic fungus Entomophthora muscae.</title>
        <authorList>
            <person name="Elya C."/>
            <person name="Lovett B.R."/>
            <person name="Lee E."/>
            <person name="Macias A.M."/>
            <person name="Hajek A.E."/>
            <person name="De Bivort B.L."/>
            <person name="Kasson M.T."/>
            <person name="De Fine Licht H.H."/>
            <person name="Stajich J.E."/>
        </authorList>
    </citation>
    <scope>NUCLEOTIDE SEQUENCE</scope>
    <source>
        <strain evidence="1">Berkeley</strain>
    </source>
</reference>
<dbReference type="EMBL" id="QTSX02004529">
    <property type="protein sequence ID" value="KAJ9064125.1"/>
    <property type="molecule type" value="Genomic_DNA"/>
</dbReference>
<accession>A0ACC2SP72</accession>
<evidence type="ECO:0000313" key="1">
    <source>
        <dbReference type="EMBL" id="KAJ9064125.1"/>
    </source>
</evidence>
<evidence type="ECO:0000313" key="2">
    <source>
        <dbReference type="Proteomes" id="UP001165960"/>
    </source>
</evidence>
<keyword evidence="2" id="KW-1185">Reference proteome</keyword>
<gene>
    <name evidence="1" type="ORF">DSO57_1033676</name>
</gene>
<organism evidence="1 2">
    <name type="scientific">Entomophthora muscae</name>
    <dbReference type="NCBI Taxonomy" id="34485"/>
    <lineage>
        <taxon>Eukaryota</taxon>
        <taxon>Fungi</taxon>
        <taxon>Fungi incertae sedis</taxon>
        <taxon>Zoopagomycota</taxon>
        <taxon>Entomophthoromycotina</taxon>
        <taxon>Entomophthoromycetes</taxon>
        <taxon>Entomophthorales</taxon>
        <taxon>Entomophthoraceae</taxon>
        <taxon>Entomophthora</taxon>
    </lineage>
</organism>
<dbReference type="Proteomes" id="UP001165960">
    <property type="component" value="Unassembled WGS sequence"/>
</dbReference>
<protein>
    <submittedName>
        <fullName evidence="1">Uncharacterized protein</fullName>
    </submittedName>
</protein>